<dbReference type="PANTHER" id="PTHR10584">
    <property type="entry name" value="SUGAR KINASE"/>
    <property type="match status" value="1"/>
</dbReference>
<keyword evidence="7 12" id="KW-0418">Kinase</keyword>
<dbReference type="RefSeq" id="WP_080806575.1">
    <property type="nucleotide sequence ID" value="NZ_CP021983.2"/>
</dbReference>
<sequence>MIHVFGSINLDLVIQAPRLPRPGETVLGTRFDQIPGGKGANQAVAAARAGASVRMVGRVGNDSFGQNLLDNLQAAGVSTQAVQIDANTSSGVAMISVAADGSNQILVVPGANGQVNQSDVARLLDPLQPGDWLLLQFELPLAVVMAAAKQARAAQVQVMVDPAPAPENLPDWFFAAVDILTPNHLEASQLVGFEVCDGPQGPVFDHRTSATAAVRALQQRGVPTVILTLGEQGAIVATADEVFHVPAFSVPVVDTVAAGDAFNGALAVALSQGKSLRTAVQWASAAAALSVGQAGAQPSLPTCDRIEAFLQAH</sequence>
<dbReference type="NCBIfam" id="TIGR02152">
    <property type="entry name" value="D_ribokin_bact"/>
    <property type="match status" value="1"/>
</dbReference>
<dbReference type="InterPro" id="IPR011877">
    <property type="entry name" value="Ribokinase"/>
</dbReference>
<evidence type="ECO:0000256" key="9">
    <source>
        <dbReference type="ARBA" id="ARBA00022842"/>
    </source>
</evidence>
<dbReference type="Pfam" id="PF00294">
    <property type="entry name" value="PfkB"/>
    <property type="match status" value="1"/>
</dbReference>
<dbReference type="InterPro" id="IPR011611">
    <property type="entry name" value="PfkB_dom"/>
</dbReference>
<keyword evidence="15" id="KW-1185">Reference proteome</keyword>
<evidence type="ECO:0000256" key="12">
    <source>
        <dbReference type="HAMAP-Rule" id="MF_01987"/>
    </source>
</evidence>
<dbReference type="GO" id="GO:0005524">
    <property type="term" value="F:ATP binding"/>
    <property type="evidence" value="ECO:0007669"/>
    <property type="project" value="UniProtKB-UniRule"/>
</dbReference>
<feature type="binding site" evidence="12">
    <location>
        <position position="299"/>
    </location>
    <ligand>
        <name>K(+)</name>
        <dbReference type="ChEBI" id="CHEBI:29103"/>
    </ligand>
</feature>
<gene>
    <name evidence="14" type="primary">rbsK_1</name>
    <name evidence="12" type="synonym">rbsK</name>
    <name evidence="14" type="ORF">XM38_022720</name>
</gene>
<keyword evidence="11 12" id="KW-0119">Carbohydrate metabolism</keyword>
<dbReference type="GO" id="GO:0046872">
    <property type="term" value="F:metal ion binding"/>
    <property type="evidence" value="ECO:0007669"/>
    <property type="project" value="UniProtKB-KW"/>
</dbReference>
<dbReference type="EC" id="2.7.1.15" evidence="2 12"/>
<feature type="binding site" evidence="12">
    <location>
        <position position="138"/>
    </location>
    <ligand>
        <name>substrate</name>
    </ligand>
</feature>
<feature type="binding site" evidence="12">
    <location>
        <begin position="9"/>
        <end position="11"/>
    </location>
    <ligand>
        <name>substrate</name>
    </ligand>
</feature>
<comment type="similarity">
    <text evidence="1">Belongs to the carbohydrate kinase pfkB family.</text>
</comment>
<comment type="pathway">
    <text evidence="12">Carbohydrate metabolism; D-ribose degradation; D-ribose 5-phosphate from beta-D-ribopyranose: step 2/2.</text>
</comment>
<keyword evidence="12" id="KW-0963">Cytoplasm</keyword>
<evidence type="ECO:0000313" key="14">
    <source>
        <dbReference type="EMBL" id="ASC71320.1"/>
    </source>
</evidence>
<feature type="binding site" evidence="12">
    <location>
        <position position="254"/>
    </location>
    <ligand>
        <name>K(+)</name>
        <dbReference type="ChEBI" id="CHEBI:29103"/>
    </ligand>
</feature>
<feature type="binding site" evidence="12">
    <location>
        <position position="183"/>
    </location>
    <ligand>
        <name>ATP</name>
        <dbReference type="ChEBI" id="CHEBI:30616"/>
    </ligand>
</feature>
<comment type="subunit">
    <text evidence="12">Homodimer.</text>
</comment>
<evidence type="ECO:0000256" key="10">
    <source>
        <dbReference type="ARBA" id="ARBA00022958"/>
    </source>
</evidence>
<dbReference type="SUPFAM" id="SSF53613">
    <property type="entry name" value="Ribokinase-like"/>
    <property type="match status" value="1"/>
</dbReference>
<protein>
    <recommendedName>
        <fullName evidence="3 12">Ribokinase</fullName>
        <shortName evidence="12">RK</shortName>
        <ecNumber evidence="2 12">2.7.1.15</ecNumber>
    </recommendedName>
</protein>
<name>A0A1Z3HM02_9CYAN</name>
<dbReference type="PROSITE" id="PS00584">
    <property type="entry name" value="PFKB_KINASES_2"/>
    <property type="match status" value="1"/>
</dbReference>
<dbReference type="Gene3D" id="3.40.1190.20">
    <property type="match status" value="1"/>
</dbReference>
<dbReference type="Proteomes" id="UP000191901">
    <property type="component" value="Chromosome"/>
</dbReference>
<keyword evidence="4 12" id="KW-0808">Transferase</keyword>
<evidence type="ECO:0000256" key="11">
    <source>
        <dbReference type="ARBA" id="ARBA00023277"/>
    </source>
</evidence>
<comment type="catalytic activity">
    <reaction evidence="12">
        <text>D-ribose + ATP = D-ribose 5-phosphate + ADP + H(+)</text>
        <dbReference type="Rhea" id="RHEA:13697"/>
        <dbReference type="ChEBI" id="CHEBI:15378"/>
        <dbReference type="ChEBI" id="CHEBI:30616"/>
        <dbReference type="ChEBI" id="CHEBI:47013"/>
        <dbReference type="ChEBI" id="CHEBI:78346"/>
        <dbReference type="ChEBI" id="CHEBI:456216"/>
        <dbReference type="EC" id="2.7.1.15"/>
    </reaction>
</comment>
<feature type="binding site" evidence="12">
    <location>
        <position position="256"/>
    </location>
    <ligand>
        <name>K(+)</name>
        <dbReference type="ChEBI" id="CHEBI:29103"/>
    </ligand>
</feature>
<feature type="domain" description="Carbohydrate kinase PfkB" evidence="13">
    <location>
        <begin position="2"/>
        <end position="303"/>
    </location>
</feature>
<feature type="binding site" evidence="12">
    <location>
        <begin position="228"/>
        <end position="233"/>
    </location>
    <ligand>
        <name>ATP</name>
        <dbReference type="ChEBI" id="CHEBI:30616"/>
    </ligand>
</feature>
<evidence type="ECO:0000256" key="7">
    <source>
        <dbReference type="ARBA" id="ARBA00022777"/>
    </source>
</evidence>
<evidence type="ECO:0000256" key="4">
    <source>
        <dbReference type="ARBA" id="ARBA00022679"/>
    </source>
</evidence>
<keyword evidence="6 12" id="KW-0547">Nucleotide-binding</keyword>
<feature type="binding site" evidence="12">
    <location>
        <position position="290"/>
    </location>
    <ligand>
        <name>K(+)</name>
        <dbReference type="ChEBI" id="CHEBI:29103"/>
    </ligand>
</feature>
<keyword evidence="9 12" id="KW-0460">Magnesium</keyword>
<keyword evidence="10 12" id="KW-0630">Potassium</keyword>
<feature type="binding site" evidence="12">
    <location>
        <begin position="259"/>
        <end position="260"/>
    </location>
    <ligand>
        <name>ATP</name>
        <dbReference type="ChEBI" id="CHEBI:30616"/>
    </ligand>
</feature>
<evidence type="ECO:0000256" key="3">
    <source>
        <dbReference type="ARBA" id="ARBA00016943"/>
    </source>
</evidence>
<feature type="binding site" evidence="12">
    <location>
        <position position="260"/>
    </location>
    <ligand>
        <name>substrate</name>
    </ligand>
</feature>
<dbReference type="UniPathway" id="UPA00916">
    <property type="reaction ID" value="UER00889"/>
</dbReference>
<comment type="activity regulation">
    <text evidence="12">Activated by a monovalent cation that binds near, but not in, the active site. The most likely occupant of the site in vivo is potassium. Ion binding induces a conformational change that may alter substrate affinity.</text>
</comment>
<dbReference type="STRING" id="1641165.XM38_05590"/>
<feature type="binding site" evidence="12">
    <location>
        <position position="293"/>
    </location>
    <ligand>
        <name>K(+)</name>
        <dbReference type="ChEBI" id="CHEBI:29103"/>
    </ligand>
</feature>
<organism evidence="14 15">
    <name type="scientific">Halomicronema hongdechloris C2206</name>
    <dbReference type="NCBI Taxonomy" id="1641165"/>
    <lineage>
        <taxon>Bacteria</taxon>
        <taxon>Bacillati</taxon>
        <taxon>Cyanobacteriota</taxon>
        <taxon>Cyanophyceae</taxon>
        <taxon>Nodosilineales</taxon>
        <taxon>Nodosilineaceae</taxon>
        <taxon>Halomicronema</taxon>
    </lineage>
</organism>
<comment type="function">
    <text evidence="12">Catalyzes the phosphorylation of ribose at O-5 in a reaction requiring ATP and magnesium. The resulting D-ribose-5-phosphate can then be used either for sythesis of nucleotides, histidine, and tryptophan, or as a component of the pentose phosphate pathway.</text>
</comment>
<dbReference type="OrthoDB" id="9775849at2"/>
<feature type="binding site" evidence="12">
    <location>
        <begin position="37"/>
        <end position="41"/>
    </location>
    <ligand>
        <name>substrate</name>
    </ligand>
</feature>
<dbReference type="CDD" id="cd01174">
    <property type="entry name" value="ribokinase"/>
    <property type="match status" value="1"/>
</dbReference>
<dbReference type="HAMAP" id="MF_01987">
    <property type="entry name" value="Ribokinase"/>
    <property type="match status" value="1"/>
</dbReference>
<keyword evidence="8 12" id="KW-0067">ATP-binding</keyword>
<evidence type="ECO:0000256" key="8">
    <source>
        <dbReference type="ARBA" id="ARBA00022840"/>
    </source>
</evidence>
<feature type="binding site" evidence="12">
    <location>
        <position position="295"/>
    </location>
    <ligand>
        <name>K(+)</name>
        <dbReference type="ChEBI" id="CHEBI:29103"/>
    </ligand>
</feature>
<dbReference type="GO" id="GO:0005829">
    <property type="term" value="C:cytosol"/>
    <property type="evidence" value="ECO:0007669"/>
    <property type="project" value="TreeGrafter"/>
</dbReference>
<comment type="caution">
    <text evidence="12">Lacks conserved residue(s) required for the propagation of feature annotation.</text>
</comment>
<keyword evidence="5 12" id="KW-0479">Metal-binding</keyword>
<evidence type="ECO:0000259" key="13">
    <source>
        <dbReference type="Pfam" id="PF00294"/>
    </source>
</evidence>
<proteinExistence type="inferred from homology"/>
<comment type="subcellular location">
    <subcellularLocation>
        <location evidence="12">Cytoplasm</location>
    </subcellularLocation>
</comment>
<dbReference type="KEGG" id="hhg:XM38_022720"/>
<dbReference type="InterPro" id="IPR002173">
    <property type="entry name" value="Carboh/pur_kinase_PfkB_CS"/>
</dbReference>
<evidence type="ECO:0000256" key="6">
    <source>
        <dbReference type="ARBA" id="ARBA00022741"/>
    </source>
</evidence>
<dbReference type="GO" id="GO:0004747">
    <property type="term" value="F:ribokinase activity"/>
    <property type="evidence" value="ECO:0007669"/>
    <property type="project" value="UniProtKB-UniRule"/>
</dbReference>
<feature type="active site" description="Proton acceptor" evidence="12">
    <location>
        <position position="260"/>
    </location>
</feature>
<evidence type="ECO:0000256" key="2">
    <source>
        <dbReference type="ARBA" id="ARBA00012035"/>
    </source>
</evidence>
<accession>A0A1Z3HM02</accession>
<dbReference type="AlphaFoldDB" id="A0A1Z3HM02"/>
<comment type="similarity">
    <text evidence="12">Belongs to the carbohydrate kinase PfkB family. Ribokinase subfamily.</text>
</comment>
<dbReference type="PRINTS" id="PR00990">
    <property type="entry name" value="RIBOKINASE"/>
</dbReference>
<dbReference type="InterPro" id="IPR002139">
    <property type="entry name" value="Ribo/fructo_kinase"/>
</dbReference>
<evidence type="ECO:0000256" key="5">
    <source>
        <dbReference type="ARBA" id="ARBA00022723"/>
    </source>
</evidence>
<evidence type="ECO:0000313" key="15">
    <source>
        <dbReference type="Proteomes" id="UP000191901"/>
    </source>
</evidence>
<evidence type="ECO:0000256" key="1">
    <source>
        <dbReference type="ARBA" id="ARBA00005380"/>
    </source>
</evidence>
<dbReference type="PANTHER" id="PTHR10584:SF166">
    <property type="entry name" value="RIBOKINASE"/>
    <property type="match status" value="1"/>
</dbReference>
<reference evidence="14 15" key="1">
    <citation type="journal article" date="2016" name="Biochim. Biophys. Acta">
        <title>Characterization of red-shifted phycobilisomes isolated from the chlorophyll f-containing cyanobacterium Halomicronema hongdechloris.</title>
        <authorList>
            <person name="Li Y."/>
            <person name="Lin Y."/>
            <person name="Garvey C.J."/>
            <person name="Birch D."/>
            <person name="Corkery R.W."/>
            <person name="Loughlin P.C."/>
            <person name="Scheer H."/>
            <person name="Willows R.D."/>
            <person name="Chen M."/>
        </authorList>
    </citation>
    <scope>NUCLEOTIDE SEQUENCE [LARGE SCALE GENOMIC DNA]</scope>
    <source>
        <strain evidence="14 15">C2206</strain>
    </source>
</reference>
<dbReference type="InterPro" id="IPR029056">
    <property type="entry name" value="Ribokinase-like"/>
</dbReference>
<dbReference type="GO" id="GO:0019303">
    <property type="term" value="P:D-ribose catabolic process"/>
    <property type="evidence" value="ECO:0007669"/>
    <property type="project" value="UniProtKB-UniRule"/>
</dbReference>
<dbReference type="EMBL" id="CP021983">
    <property type="protein sequence ID" value="ASC71320.1"/>
    <property type="molecule type" value="Genomic_DNA"/>
</dbReference>
<comment type="cofactor">
    <cofactor evidence="12">
        <name>Mg(2+)</name>
        <dbReference type="ChEBI" id="CHEBI:18420"/>
    </cofactor>
    <text evidence="12">Requires a divalent cation, most likely magnesium in vivo, as an electrophilic catalyst to aid phosphoryl group transfer. It is the chelate of the metal and the nucleotide that is the actual substrate.</text>
</comment>